<protein>
    <recommendedName>
        <fullName evidence="3">Lipocalin-like domain-containing protein</fullName>
    </recommendedName>
</protein>
<proteinExistence type="predicted"/>
<dbReference type="PROSITE" id="PS51257">
    <property type="entry name" value="PROKAR_LIPOPROTEIN"/>
    <property type="match status" value="1"/>
</dbReference>
<evidence type="ECO:0008006" key="3">
    <source>
        <dbReference type="Google" id="ProtNLM"/>
    </source>
</evidence>
<organism evidence="1 2">
    <name type="scientific">Spirosoma flavum</name>
    <dbReference type="NCBI Taxonomy" id="2048557"/>
    <lineage>
        <taxon>Bacteria</taxon>
        <taxon>Pseudomonadati</taxon>
        <taxon>Bacteroidota</taxon>
        <taxon>Cytophagia</taxon>
        <taxon>Cytophagales</taxon>
        <taxon>Cytophagaceae</taxon>
        <taxon>Spirosoma</taxon>
    </lineage>
</organism>
<sequence>MTSRKSKLIVALTIGLILGCEHKDCGCVQPPAPLEGEWTLTKITYSLTQKTVTAAEAGYAETLSFRASSDTKGTYRRARNGIPSQTSDYSLSFPNGGSSEGSIYFLADTTQQTFRLTDNKLYLSEISPVGVTIADGSTYEYQRQ</sequence>
<dbReference type="Proteomes" id="UP001597512">
    <property type="component" value="Unassembled WGS sequence"/>
</dbReference>
<evidence type="ECO:0000313" key="2">
    <source>
        <dbReference type="Proteomes" id="UP001597512"/>
    </source>
</evidence>
<name>A0ABW6AA34_9BACT</name>
<evidence type="ECO:0000313" key="1">
    <source>
        <dbReference type="EMBL" id="MFD2932169.1"/>
    </source>
</evidence>
<keyword evidence="2" id="KW-1185">Reference proteome</keyword>
<comment type="caution">
    <text evidence="1">The sequence shown here is derived from an EMBL/GenBank/DDBJ whole genome shotgun (WGS) entry which is preliminary data.</text>
</comment>
<gene>
    <name evidence="1" type="ORF">ACFS25_00160</name>
</gene>
<dbReference type="RefSeq" id="WP_381496351.1">
    <property type="nucleotide sequence ID" value="NZ_JBHUOM010000001.1"/>
</dbReference>
<accession>A0ABW6AA34</accession>
<reference evidence="2" key="1">
    <citation type="journal article" date="2019" name="Int. J. Syst. Evol. Microbiol.">
        <title>The Global Catalogue of Microorganisms (GCM) 10K type strain sequencing project: providing services to taxonomists for standard genome sequencing and annotation.</title>
        <authorList>
            <consortium name="The Broad Institute Genomics Platform"/>
            <consortium name="The Broad Institute Genome Sequencing Center for Infectious Disease"/>
            <person name="Wu L."/>
            <person name="Ma J."/>
        </authorList>
    </citation>
    <scope>NUCLEOTIDE SEQUENCE [LARGE SCALE GENOMIC DNA]</scope>
    <source>
        <strain evidence="2">KCTC 52490</strain>
    </source>
</reference>
<dbReference type="EMBL" id="JBHUOM010000001">
    <property type="protein sequence ID" value="MFD2932169.1"/>
    <property type="molecule type" value="Genomic_DNA"/>
</dbReference>